<dbReference type="EMBL" id="JAOCEK010000002">
    <property type="protein sequence ID" value="MDH1333501.1"/>
    <property type="molecule type" value="Genomic_DNA"/>
</dbReference>
<evidence type="ECO:0000313" key="2">
    <source>
        <dbReference type="Proteomes" id="UP001161065"/>
    </source>
</evidence>
<organism evidence="1 2">
    <name type="scientific">Comamonas thiooxydans</name>
    <dbReference type="NCBI Taxonomy" id="363952"/>
    <lineage>
        <taxon>Bacteria</taxon>
        <taxon>Pseudomonadati</taxon>
        <taxon>Pseudomonadota</taxon>
        <taxon>Betaproteobacteria</taxon>
        <taxon>Burkholderiales</taxon>
        <taxon>Comamonadaceae</taxon>
        <taxon>Comamonas</taxon>
    </lineage>
</organism>
<proteinExistence type="predicted"/>
<gene>
    <name evidence="1" type="ORF">N5D63_04985</name>
</gene>
<dbReference type="AlphaFoldDB" id="A0AA42Q0B5"/>
<dbReference type="RefSeq" id="WP_280007220.1">
    <property type="nucleotide sequence ID" value="NZ_JAOCEK010000002.1"/>
</dbReference>
<comment type="caution">
    <text evidence="1">The sequence shown here is derived from an EMBL/GenBank/DDBJ whole genome shotgun (WGS) entry which is preliminary data.</text>
</comment>
<accession>A0AA42Q0B5</accession>
<sequence>MNLNGTQQFSEALQVVIGRLNADLREATNKVEHLPASEWQSQHGRALLNREQELHTAWVVLHGMQTTQATSTAAAKAPTAWRAAQ</sequence>
<reference evidence="1" key="1">
    <citation type="submission" date="2022-09" db="EMBL/GenBank/DDBJ databases">
        <title>Intensive care unit water sources are persistently colonized with multi-drug resistant bacteria and are the site of extensive horizontal gene transfer of antibiotic resistance genes.</title>
        <authorList>
            <person name="Diorio-Toth L."/>
        </authorList>
    </citation>
    <scope>NUCLEOTIDE SEQUENCE</scope>
    <source>
        <strain evidence="1">GD03832</strain>
    </source>
</reference>
<protein>
    <submittedName>
        <fullName evidence="1">Uncharacterized protein</fullName>
    </submittedName>
</protein>
<dbReference type="Proteomes" id="UP001161065">
    <property type="component" value="Unassembled WGS sequence"/>
</dbReference>
<name>A0AA42Q0B5_9BURK</name>
<evidence type="ECO:0000313" key="1">
    <source>
        <dbReference type="EMBL" id="MDH1333501.1"/>
    </source>
</evidence>